<dbReference type="STRING" id="1069642.Bdt_2749"/>
<dbReference type="KEGG" id="bbat:Bdt_2749"/>
<organism evidence="1 2">
    <name type="scientific">Bdellovibrio bacteriovorus str. Tiberius</name>
    <dbReference type="NCBI Taxonomy" id="1069642"/>
    <lineage>
        <taxon>Bacteria</taxon>
        <taxon>Pseudomonadati</taxon>
        <taxon>Bdellovibrionota</taxon>
        <taxon>Bdellovibrionia</taxon>
        <taxon>Bdellovibrionales</taxon>
        <taxon>Pseudobdellovibrionaceae</taxon>
        <taxon>Bdellovibrio</taxon>
    </lineage>
</organism>
<sequence length="267" mass="29180">MRSILLLPLLFTAACSSTPKETKPAAPALPTTLQEALNSPYRTESNKARDTYRHPVETLEFFGLKPEMTVVEISPGAGWYAEILAPYLSAKGKYVAAAVPVSVYGGGQKFLDWLQARPEIAAKVTVNDFAPPGKIAEDNSADLVLTFRNVHNWMTHGSEKAAFMSFFNALKPGGVLGVVEHRADARKKEDGKSKSGYVSEKQVIRMAEAAGFKLAAKSEINANPKDTKNYPKGVWTLPPSFAEGDKDRAKYEAIGESDRMTLKFVKP</sequence>
<dbReference type="InterPro" id="IPR029063">
    <property type="entry name" value="SAM-dependent_MTases_sf"/>
</dbReference>
<dbReference type="InterPro" id="IPR016980">
    <property type="entry name" value="S-AdoMet-dep_MeTrfase_Alr7345"/>
</dbReference>
<evidence type="ECO:0000313" key="1">
    <source>
        <dbReference type="EMBL" id="AFY02430.1"/>
    </source>
</evidence>
<dbReference type="HOGENOM" id="CLU_072291_0_0_7"/>
<proteinExistence type="predicted"/>
<dbReference type="Gene3D" id="3.40.50.150">
    <property type="entry name" value="Vaccinia Virus protein VP39"/>
    <property type="match status" value="1"/>
</dbReference>
<dbReference type="PATRIC" id="fig|1069642.3.peg.2720"/>
<evidence type="ECO:0000313" key="2">
    <source>
        <dbReference type="Proteomes" id="UP000010074"/>
    </source>
</evidence>
<dbReference type="GO" id="GO:0032259">
    <property type="term" value="P:methylation"/>
    <property type="evidence" value="ECO:0007669"/>
    <property type="project" value="UniProtKB-KW"/>
</dbReference>
<dbReference type="SUPFAM" id="SSF53335">
    <property type="entry name" value="S-adenosyl-L-methionine-dependent methyltransferases"/>
    <property type="match status" value="1"/>
</dbReference>
<dbReference type="PROSITE" id="PS51257">
    <property type="entry name" value="PROKAR_LIPOPROTEIN"/>
    <property type="match status" value="1"/>
</dbReference>
<dbReference type="AlphaFoldDB" id="K7Z0A9"/>
<reference evidence="1 2" key="1">
    <citation type="journal article" date="2012" name="BMC Genomics">
        <title>Genome analysis of a simultaneously predatory and prey-independent, novel Bdellovibrio bacteriovorus from the River Tiber, supports in silico predictions of both ancient and recent lateral gene transfer from diverse bacteria.</title>
        <authorList>
            <person name="Hobley L."/>
            <person name="Lerner T.R."/>
            <person name="Williams L.E."/>
            <person name="Lambert C."/>
            <person name="Till R."/>
            <person name="Milner D.S."/>
            <person name="Basford S.M."/>
            <person name="Capeness M.J."/>
            <person name="Fenton A.K."/>
            <person name="Atterbury R.J."/>
            <person name="Harris M.A."/>
            <person name="Sockett R.E."/>
        </authorList>
    </citation>
    <scope>NUCLEOTIDE SEQUENCE [LARGE SCALE GENOMIC DNA]</scope>
    <source>
        <strain evidence="1 2">Tiberius</strain>
    </source>
</reference>
<dbReference type="PIRSF" id="PIRSF031679">
    <property type="entry name" value="Mtase_Alr7345_prd"/>
    <property type="match status" value="1"/>
</dbReference>
<protein>
    <submittedName>
        <fullName evidence="1">Methyltransferase</fullName>
    </submittedName>
</protein>
<keyword evidence="1" id="KW-0808">Transferase</keyword>
<dbReference type="RefSeq" id="WP_015091859.1">
    <property type="nucleotide sequence ID" value="NC_019567.1"/>
</dbReference>
<dbReference type="OrthoDB" id="9342567at2"/>
<accession>K7Z0A9</accession>
<gene>
    <name evidence="1" type="ORF">Bdt_2749</name>
</gene>
<keyword evidence="1" id="KW-0489">Methyltransferase</keyword>
<name>K7Z0A9_BDEBC</name>
<dbReference type="EMBL" id="CP002930">
    <property type="protein sequence ID" value="AFY02430.1"/>
    <property type="molecule type" value="Genomic_DNA"/>
</dbReference>
<dbReference type="GO" id="GO:0008168">
    <property type="term" value="F:methyltransferase activity"/>
    <property type="evidence" value="ECO:0007669"/>
    <property type="project" value="UniProtKB-KW"/>
</dbReference>
<dbReference type="Proteomes" id="UP000010074">
    <property type="component" value="Chromosome"/>
</dbReference>